<protein>
    <submittedName>
        <fullName evidence="2">Uncharacterized protein</fullName>
    </submittedName>
</protein>
<name>A0A2U3PFR3_9MYCO</name>
<dbReference type="EMBL" id="FUEZ01000004">
    <property type="protein sequence ID" value="SPM42590.1"/>
    <property type="molecule type" value="Genomic_DNA"/>
</dbReference>
<keyword evidence="1" id="KW-0472">Membrane</keyword>
<evidence type="ECO:0000256" key="1">
    <source>
        <dbReference type="SAM" id="Phobius"/>
    </source>
</evidence>
<dbReference type="AlphaFoldDB" id="A0A2U3PFR3"/>
<keyword evidence="1" id="KW-1133">Transmembrane helix</keyword>
<feature type="transmembrane region" description="Helical" evidence="1">
    <location>
        <begin position="15"/>
        <end position="36"/>
    </location>
</feature>
<feature type="transmembrane region" description="Helical" evidence="1">
    <location>
        <begin position="75"/>
        <end position="92"/>
    </location>
</feature>
<sequence>VPADDSEAKPEVNTVAPLLTACAGFLFAVLWMDLIFDSQIFGHRSAGEELPEAVLASIAGYYHRATTTSRPMSRLIALFMFMLLGALGFQATRGRDPGWLLLMSAGLAGVPTMLALTQTVPDAVRLGHRGDGAPEQTRLARSVCRDHLVCAGCMFTFLALWVVRALMI</sequence>
<accession>A0A2U3PFR3</accession>
<reference evidence="2 3" key="1">
    <citation type="submission" date="2017-01" db="EMBL/GenBank/DDBJ databases">
        <authorList>
            <consortium name="Urmite Genomes"/>
        </authorList>
    </citation>
    <scope>NUCLEOTIDE SEQUENCE [LARGE SCALE GENOMIC DNA]</scope>
    <source>
        <strain evidence="2 3">AB215</strain>
    </source>
</reference>
<dbReference type="STRING" id="1841861.GCA_900157365_03130"/>
<feature type="non-terminal residue" evidence="2">
    <location>
        <position position="1"/>
    </location>
</feature>
<keyword evidence="3" id="KW-1185">Reference proteome</keyword>
<gene>
    <name evidence="2" type="ORF">MNAB215_4810</name>
</gene>
<organism evidence="2 3">
    <name type="scientific">Mycobacterium numidiamassiliense</name>
    <dbReference type="NCBI Taxonomy" id="1841861"/>
    <lineage>
        <taxon>Bacteria</taxon>
        <taxon>Bacillati</taxon>
        <taxon>Actinomycetota</taxon>
        <taxon>Actinomycetes</taxon>
        <taxon>Mycobacteriales</taxon>
        <taxon>Mycobacteriaceae</taxon>
        <taxon>Mycobacterium</taxon>
    </lineage>
</organism>
<feature type="transmembrane region" description="Helical" evidence="1">
    <location>
        <begin position="98"/>
        <end position="116"/>
    </location>
</feature>
<proteinExistence type="predicted"/>
<feature type="transmembrane region" description="Helical" evidence="1">
    <location>
        <begin position="148"/>
        <end position="167"/>
    </location>
</feature>
<evidence type="ECO:0000313" key="2">
    <source>
        <dbReference type="EMBL" id="SPM42590.1"/>
    </source>
</evidence>
<evidence type="ECO:0000313" key="3">
    <source>
        <dbReference type="Proteomes" id="UP000240424"/>
    </source>
</evidence>
<dbReference type="Proteomes" id="UP000240424">
    <property type="component" value="Unassembled WGS sequence"/>
</dbReference>
<keyword evidence="1" id="KW-0812">Transmembrane</keyword>